<reference evidence="2 3" key="1">
    <citation type="submission" date="2023-07" db="EMBL/GenBank/DDBJ databases">
        <title>Sorghum-associated microbial communities from plants grown in Nebraska, USA.</title>
        <authorList>
            <person name="Schachtman D."/>
        </authorList>
    </citation>
    <scope>NUCLEOTIDE SEQUENCE [LARGE SCALE GENOMIC DNA]</scope>
    <source>
        <strain evidence="2 3">DS1607</strain>
    </source>
</reference>
<dbReference type="EMBL" id="JAUSRO010000018">
    <property type="protein sequence ID" value="MDP9902442.1"/>
    <property type="molecule type" value="Genomic_DNA"/>
</dbReference>
<feature type="compositionally biased region" description="Acidic residues" evidence="1">
    <location>
        <begin position="51"/>
        <end position="66"/>
    </location>
</feature>
<sequence length="66" mass="7584">MLESFDHSTEFETLMESMHGFSTYVEALDAGFAAMKAISEDLSSGPREELPIEEEFDDERDEDRDF</sequence>
<evidence type="ECO:0000313" key="2">
    <source>
        <dbReference type="EMBL" id="MDP9902442.1"/>
    </source>
</evidence>
<evidence type="ECO:0000256" key="1">
    <source>
        <dbReference type="SAM" id="MobiDB-lite"/>
    </source>
</evidence>
<keyword evidence="3" id="KW-1185">Reference proteome</keyword>
<accession>A0ABT9SDK3</accession>
<proteinExistence type="predicted"/>
<name>A0ABT9SDK3_9BURK</name>
<protein>
    <submittedName>
        <fullName evidence="2">Uncharacterized protein</fullName>
    </submittedName>
</protein>
<comment type="caution">
    <text evidence="2">The sequence shown here is derived from an EMBL/GenBank/DDBJ whole genome shotgun (WGS) entry which is preliminary data.</text>
</comment>
<feature type="region of interest" description="Disordered" evidence="1">
    <location>
        <begin position="41"/>
        <end position="66"/>
    </location>
</feature>
<organism evidence="2 3">
    <name type="scientific">Variovorax ginsengisoli</name>
    <dbReference type="NCBI Taxonomy" id="363844"/>
    <lineage>
        <taxon>Bacteria</taxon>
        <taxon>Pseudomonadati</taxon>
        <taxon>Pseudomonadota</taxon>
        <taxon>Betaproteobacteria</taxon>
        <taxon>Burkholderiales</taxon>
        <taxon>Comamonadaceae</taxon>
        <taxon>Variovorax</taxon>
    </lineage>
</organism>
<dbReference type="Proteomes" id="UP001226867">
    <property type="component" value="Unassembled WGS sequence"/>
</dbReference>
<evidence type="ECO:0000313" key="3">
    <source>
        <dbReference type="Proteomes" id="UP001226867"/>
    </source>
</evidence>
<gene>
    <name evidence="2" type="ORF">J2W36_004719</name>
</gene>